<evidence type="ECO:0000256" key="1">
    <source>
        <dbReference type="SAM" id="MobiDB-lite"/>
    </source>
</evidence>
<dbReference type="GO" id="GO:0015030">
    <property type="term" value="C:Cajal body"/>
    <property type="evidence" value="ECO:0007669"/>
    <property type="project" value="TreeGrafter"/>
</dbReference>
<dbReference type="GO" id="GO:0030620">
    <property type="term" value="F:U2 snRNA binding"/>
    <property type="evidence" value="ECO:0007669"/>
    <property type="project" value="TreeGrafter"/>
</dbReference>
<dbReference type="Pfam" id="PF23086">
    <property type="entry name" value="Tudor_Coilin"/>
    <property type="match status" value="1"/>
</dbReference>
<sequence>MYLTGCEAITAKGLRAFSGHQTLESLMLFSCYKFSWEDVESVALTCVRKVSYYDADNIVLKLVPEYPVVLDKRDENGPDNSLYKDYGSLQIKFAALADVRSLKQSNSDAVKSVSNGVNQTAQVDEKNTASNLTSSSNGDGENISKHPSP</sequence>
<protein>
    <recommendedName>
        <fullName evidence="2">Coilin tudor domain-containing protein</fullName>
    </recommendedName>
</protein>
<evidence type="ECO:0000313" key="4">
    <source>
        <dbReference type="Proteomes" id="UP001408789"/>
    </source>
</evidence>
<dbReference type="GO" id="GO:0000387">
    <property type="term" value="P:spliceosomal snRNP assembly"/>
    <property type="evidence" value="ECO:0007669"/>
    <property type="project" value="TreeGrafter"/>
</dbReference>
<reference evidence="3 4" key="1">
    <citation type="submission" date="2024-04" db="EMBL/GenBank/DDBJ databases">
        <title>The reference genome of an endangered Asteraceae, Deinandra increscens subsp. villosa, native to the Central Coast of California.</title>
        <authorList>
            <person name="Guilliams M."/>
            <person name="Hasenstab-Lehman K."/>
            <person name="Meyer R."/>
            <person name="Mcevoy S."/>
        </authorList>
    </citation>
    <scope>NUCLEOTIDE SEQUENCE [LARGE SCALE GENOMIC DNA]</scope>
    <source>
        <tissue evidence="3">Leaf</tissue>
    </source>
</reference>
<name>A0AAP0C9J9_9ASTR</name>
<proteinExistence type="predicted"/>
<keyword evidence="4" id="KW-1185">Reference proteome</keyword>
<accession>A0AAP0C9J9</accession>
<dbReference type="InterPro" id="IPR024822">
    <property type="entry name" value="Coilin"/>
</dbReference>
<gene>
    <name evidence="3" type="ORF">SSX86_031109</name>
</gene>
<dbReference type="PANTHER" id="PTHR15197">
    <property type="entry name" value="COILIN P80"/>
    <property type="match status" value="1"/>
</dbReference>
<comment type="caution">
    <text evidence="3">The sequence shown here is derived from an EMBL/GenBank/DDBJ whole genome shotgun (WGS) entry which is preliminary data.</text>
</comment>
<evidence type="ECO:0000259" key="2">
    <source>
        <dbReference type="Pfam" id="PF23086"/>
    </source>
</evidence>
<dbReference type="EMBL" id="JBCNJP010004225">
    <property type="protein sequence ID" value="KAK9049922.1"/>
    <property type="molecule type" value="Genomic_DNA"/>
</dbReference>
<dbReference type="AlphaFoldDB" id="A0AAP0C9J9"/>
<dbReference type="PANTHER" id="PTHR15197:SF4">
    <property type="entry name" value="COILIN"/>
    <property type="match status" value="1"/>
</dbReference>
<dbReference type="Proteomes" id="UP001408789">
    <property type="component" value="Unassembled WGS sequence"/>
</dbReference>
<organism evidence="3 4">
    <name type="scientific">Deinandra increscens subsp. villosa</name>
    <dbReference type="NCBI Taxonomy" id="3103831"/>
    <lineage>
        <taxon>Eukaryota</taxon>
        <taxon>Viridiplantae</taxon>
        <taxon>Streptophyta</taxon>
        <taxon>Embryophyta</taxon>
        <taxon>Tracheophyta</taxon>
        <taxon>Spermatophyta</taxon>
        <taxon>Magnoliopsida</taxon>
        <taxon>eudicotyledons</taxon>
        <taxon>Gunneridae</taxon>
        <taxon>Pentapetalae</taxon>
        <taxon>asterids</taxon>
        <taxon>campanulids</taxon>
        <taxon>Asterales</taxon>
        <taxon>Asteraceae</taxon>
        <taxon>Asteroideae</taxon>
        <taxon>Heliantheae alliance</taxon>
        <taxon>Madieae</taxon>
        <taxon>Madiinae</taxon>
        <taxon>Deinandra</taxon>
    </lineage>
</organism>
<feature type="domain" description="Coilin tudor" evidence="2">
    <location>
        <begin position="47"/>
        <end position="104"/>
    </location>
</feature>
<feature type="non-terminal residue" evidence="3">
    <location>
        <position position="149"/>
    </location>
</feature>
<feature type="region of interest" description="Disordered" evidence="1">
    <location>
        <begin position="108"/>
        <end position="149"/>
    </location>
</feature>
<dbReference type="GO" id="GO:0030619">
    <property type="term" value="F:U1 snRNA binding"/>
    <property type="evidence" value="ECO:0007669"/>
    <property type="project" value="TreeGrafter"/>
</dbReference>
<evidence type="ECO:0000313" key="3">
    <source>
        <dbReference type="EMBL" id="KAK9049922.1"/>
    </source>
</evidence>
<dbReference type="InterPro" id="IPR056398">
    <property type="entry name" value="Tudor_Coilin"/>
</dbReference>